<dbReference type="GO" id="GO:0005524">
    <property type="term" value="F:ATP binding"/>
    <property type="evidence" value="ECO:0007669"/>
    <property type="project" value="UniProtKB-KW"/>
</dbReference>
<dbReference type="EC" id="6.3.2.17" evidence="3"/>
<dbReference type="Pfam" id="PF08245">
    <property type="entry name" value="Mur_ligase_M"/>
    <property type="match status" value="1"/>
</dbReference>
<evidence type="ECO:0000256" key="11">
    <source>
        <dbReference type="PIRNR" id="PIRNR001563"/>
    </source>
</evidence>
<evidence type="ECO:0000256" key="7">
    <source>
        <dbReference type="ARBA" id="ARBA00022840"/>
    </source>
</evidence>
<protein>
    <recommendedName>
        <fullName evidence="3">tetrahydrofolate synthase</fullName>
        <ecNumber evidence="3">6.3.2.17</ecNumber>
    </recommendedName>
    <alternativeName>
        <fullName evidence="9">Tetrahydrofolylpolyglutamate synthase</fullName>
    </alternativeName>
</protein>
<evidence type="ECO:0000259" key="13">
    <source>
        <dbReference type="Pfam" id="PF08245"/>
    </source>
</evidence>
<dbReference type="InterPro" id="IPR036565">
    <property type="entry name" value="Mur-like_cat_sf"/>
</dbReference>
<dbReference type="STRING" id="263475.AMD00_08020"/>
<dbReference type="EMBL" id="LILB01000001">
    <property type="protein sequence ID" value="KOO52334.1"/>
    <property type="molecule type" value="Genomic_DNA"/>
</dbReference>
<gene>
    <name evidence="14" type="ORF">AMD00_08020</name>
</gene>
<dbReference type="SUPFAM" id="SSF53623">
    <property type="entry name" value="MurD-like peptide ligases, catalytic domain"/>
    <property type="match status" value="1"/>
</dbReference>
<evidence type="ECO:0000313" key="15">
    <source>
        <dbReference type="Proteomes" id="UP000036867"/>
    </source>
</evidence>
<comment type="catalytic activity">
    <reaction evidence="10">
        <text>(6S)-5,6,7,8-tetrahydrofolyl-(gamma-L-Glu)(n) + L-glutamate + ATP = (6S)-5,6,7,8-tetrahydrofolyl-(gamma-L-Glu)(n+1) + ADP + phosphate + H(+)</text>
        <dbReference type="Rhea" id="RHEA:10580"/>
        <dbReference type="Rhea" id="RHEA-COMP:14738"/>
        <dbReference type="Rhea" id="RHEA-COMP:14740"/>
        <dbReference type="ChEBI" id="CHEBI:15378"/>
        <dbReference type="ChEBI" id="CHEBI:29985"/>
        <dbReference type="ChEBI" id="CHEBI:30616"/>
        <dbReference type="ChEBI" id="CHEBI:43474"/>
        <dbReference type="ChEBI" id="CHEBI:141005"/>
        <dbReference type="ChEBI" id="CHEBI:456216"/>
        <dbReference type="EC" id="6.3.2.17"/>
    </reaction>
</comment>
<dbReference type="GO" id="GO:0005737">
    <property type="term" value="C:cytoplasm"/>
    <property type="evidence" value="ECO:0007669"/>
    <property type="project" value="TreeGrafter"/>
</dbReference>
<comment type="cofactor">
    <cofactor evidence="1">
        <name>Mg(2+)</name>
        <dbReference type="ChEBI" id="CHEBI:18420"/>
    </cofactor>
</comment>
<feature type="domain" description="Mur ligase central" evidence="13">
    <location>
        <begin position="46"/>
        <end position="261"/>
    </location>
</feature>
<dbReference type="PANTHER" id="PTHR11136">
    <property type="entry name" value="FOLYLPOLYGLUTAMATE SYNTHASE-RELATED"/>
    <property type="match status" value="1"/>
</dbReference>
<dbReference type="Pfam" id="PF02875">
    <property type="entry name" value="Mur_ligase_C"/>
    <property type="match status" value="1"/>
</dbReference>
<keyword evidence="15" id="KW-1185">Reference proteome</keyword>
<dbReference type="GeneID" id="301136049"/>
<evidence type="ECO:0000256" key="9">
    <source>
        <dbReference type="ARBA" id="ARBA00030592"/>
    </source>
</evidence>
<dbReference type="SUPFAM" id="SSF53244">
    <property type="entry name" value="MurD-like peptide ligases, peptide-binding domain"/>
    <property type="match status" value="1"/>
</dbReference>
<evidence type="ECO:0000256" key="6">
    <source>
        <dbReference type="ARBA" id="ARBA00022741"/>
    </source>
</evidence>
<dbReference type="InterPro" id="IPR001645">
    <property type="entry name" value="Folylpolyglutamate_synth"/>
</dbReference>
<organism evidence="14 15">
    <name type="scientific">Viridibacillus arvi</name>
    <dbReference type="NCBI Taxonomy" id="263475"/>
    <lineage>
        <taxon>Bacteria</taxon>
        <taxon>Bacillati</taxon>
        <taxon>Bacillota</taxon>
        <taxon>Bacilli</taxon>
        <taxon>Bacillales</taxon>
        <taxon>Caryophanaceae</taxon>
        <taxon>Viridibacillus</taxon>
    </lineage>
</organism>
<dbReference type="Proteomes" id="UP000036867">
    <property type="component" value="Unassembled WGS sequence"/>
</dbReference>
<evidence type="ECO:0000256" key="3">
    <source>
        <dbReference type="ARBA" id="ARBA00013025"/>
    </source>
</evidence>
<evidence type="ECO:0000259" key="12">
    <source>
        <dbReference type="Pfam" id="PF02875"/>
    </source>
</evidence>
<proteinExistence type="inferred from homology"/>
<evidence type="ECO:0000313" key="14">
    <source>
        <dbReference type="EMBL" id="KOO52334.1"/>
    </source>
</evidence>
<keyword evidence="5" id="KW-0479">Metal-binding</keyword>
<dbReference type="RefSeq" id="WP_053416501.1">
    <property type="nucleotide sequence ID" value="NZ_LILB01000001.1"/>
</dbReference>
<dbReference type="NCBIfam" id="TIGR01499">
    <property type="entry name" value="folC"/>
    <property type="match status" value="1"/>
</dbReference>
<dbReference type="Gene3D" id="3.40.1190.10">
    <property type="entry name" value="Mur-like, catalytic domain"/>
    <property type="match status" value="1"/>
</dbReference>
<feature type="domain" description="Mur ligase C-terminal" evidence="12">
    <location>
        <begin position="290"/>
        <end position="372"/>
    </location>
</feature>
<comment type="similarity">
    <text evidence="2 11">Belongs to the folylpolyglutamate synthase family.</text>
</comment>
<dbReference type="InterPro" id="IPR018109">
    <property type="entry name" value="Folylpolyglutamate_synth_CS"/>
</dbReference>
<dbReference type="PROSITE" id="PS01012">
    <property type="entry name" value="FOLYLPOLYGLU_SYNT_2"/>
    <property type="match status" value="1"/>
</dbReference>
<dbReference type="FunFam" id="3.40.1190.10:FF:000011">
    <property type="entry name" value="Folylpolyglutamate synthase/dihydrofolate synthase"/>
    <property type="match status" value="1"/>
</dbReference>
<sequence>MIPKLDYYKKKWEVHSDASIKPGLTAITEALKLVGNPQENLSAVHVAGTNGKGSTITFIEHISKAHGLSTATFMSPCIEDVHDQIQLNEQPITPEEMDAVFSIMADAGLDGKLTDFELLTVAAFLAFERFAPDITIIECGMGGRFDSTNVVAPIVSVVPSIALEHTNFLGSTIESIAMHKAGIIKEGKPVVTGALPTDAMKIFTQEAEKLRSPLLVYNENFIVIEENSKEIYMANDVRIPNLTRTMPGLHQRSNMALAITAFNIFAQINGVKTSVEALRKGIQSAQLACRFERLAPKLYIDGAHNPASAKSLVNAIKEQFPNEPIHFIVGMLGDKDIQGVLAELEKVGTTFTFVDVVNDRAMAADEIMKISNAVNKSTTYDILTTVQQKLLLNEVIIMTGSLYLLAKWRKILHETFN</sequence>
<evidence type="ECO:0000256" key="8">
    <source>
        <dbReference type="ARBA" id="ARBA00022842"/>
    </source>
</evidence>
<dbReference type="PANTHER" id="PTHR11136:SF0">
    <property type="entry name" value="DIHYDROFOLATE SYNTHETASE-RELATED"/>
    <property type="match status" value="1"/>
</dbReference>
<keyword evidence="4 11" id="KW-0436">Ligase</keyword>
<dbReference type="InterPro" id="IPR036615">
    <property type="entry name" value="Mur_ligase_C_dom_sf"/>
</dbReference>
<keyword evidence="6 11" id="KW-0547">Nucleotide-binding</keyword>
<name>A0A0M0LMR2_9BACL</name>
<dbReference type="GO" id="GO:0004326">
    <property type="term" value="F:tetrahydrofolylpolyglutamate synthase activity"/>
    <property type="evidence" value="ECO:0007669"/>
    <property type="project" value="UniProtKB-EC"/>
</dbReference>
<dbReference type="PATRIC" id="fig|263475.3.peg.2060"/>
<evidence type="ECO:0000256" key="5">
    <source>
        <dbReference type="ARBA" id="ARBA00022723"/>
    </source>
</evidence>
<reference evidence="15" key="1">
    <citation type="submission" date="2015-08" db="EMBL/GenBank/DDBJ databases">
        <title>Fjat-10028 dsm 16317.</title>
        <authorList>
            <person name="Liu B."/>
            <person name="Wang J."/>
            <person name="Zhu Y."/>
            <person name="Liu G."/>
            <person name="Chen Q."/>
            <person name="Chen Z."/>
            <person name="Lan J."/>
            <person name="Che J."/>
            <person name="Ge C."/>
            <person name="Shi H."/>
            <person name="Pan Z."/>
            <person name="Liu X."/>
        </authorList>
    </citation>
    <scope>NUCLEOTIDE SEQUENCE [LARGE SCALE GENOMIC DNA]</scope>
    <source>
        <strain evidence="15">DSM 16317</strain>
    </source>
</reference>
<accession>A0A0M0LMR2</accession>
<keyword evidence="7 11" id="KW-0067">ATP-binding</keyword>
<dbReference type="Gene3D" id="3.90.190.20">
    <property type="entry name" value="Mur ligase, C-terminal domain"/>
    <property type="match status" value="1"/>
</dbReference>
<dbReference type="OrthoDB" id="9809356at2"/>
<dbReference type="InterPro" id="IPR013221">
    <property type="entry name" value="Mur_ligase_cen"/>
</dbReference>
<keyword evidence="8" id="KW-0460">Magnesium</keyword>
<comment type="caution">
    <text evidence="14">The sequence shown here is derived from an EMBL/GenBank/DDBJ whole genome shotgun (WGS) entry which is preliminary data.</text>
</comment>
<dbReference type="GO" id="GO:0046872">
    <property type="term" value="F:metal ion binding"/>
    <property type="evidence" value="ECO:0007669"/>
    <property type="project" value="UniProtKB-KW"/>
</dbReference>
<evidence type="ECO:0000256" key="4">
    <source>
        <dbReference type="ARBA" id="ARBA00022598"/>
    </source>
</evidence>
<evidence type="ECO:0000256" key="2">
    <source>
        <dbReference type="ARBA" id="ARBA00008276"/>
    </source>
</evidence>
<evidence type="ECO:0000256" key="1">
    <source>
        <dbReference type="ARBA" id="ARBA00001946"/>
    </source>
</evidence>
<dbReference type="AlphaFoldDB" id="A0A0M0LMR2"/>
<dbReference type="InterPro" id="IPR004101">
    <property type="entry name" value="Mur_ligase_C"/>
</dbReference>
<dbReference type="PIRSF" id="PIRSF001563">
    <property type="entry name" value="Folylpolyglu_synth"/>
    <property type="match status" value="1"/>
</dbReference>
<dbReference type="GO" id="GO:0008841">
    <property type="term" value="F:dihydrofolate synthase activity"/>
    <property type="evidence" value="ECO:0007669"/>
    <property type="project" value="TreeGrafter"/>
</dbReference>
<evidence type="ECO:0000256" key="10">
    <source>
        <dbReference type="ARBA" id="ARBA00047493"/>
    </source>
</evidence>